<evidence type="ECO:0000313" key="4">
    <source>
        <dbReference type="Proteomes" id="UP001648503"/>
    </source>
</evidence>
<dbReference type="Gene3D" id="3.40.720.10">
    <property type="entry name" value="Alkaline Phosphatase, subunit A"/>
    <property type="match status" value="2"/>
</dbReference>
<dbReference type="Pfam" id="PF04185">
    <property type="entry name" value="Phosphoesterase"/>
    <property type="match status" value="1"/>
</dbReference>
<dbReference type="PANTHER" id="PTHR31956">
    <property type="entry name" value="NON-SPECIFIC PHOSPHOLIPASE C4-RELATED"/>
    <property type="match status" value="1"/>
</dbReference>
<dbReference type="EMBL" id="JAFCIX010000571">
    <property type="protein sequence ID" value="KAH6586715.1"/>
    <property type="molecule type" value="Genomic_DNA"/>
</dbReference>
<evidence type="ECO:0000313" key="3">
    <source>
        <dbReference type="EMBL" id="KAH6586715.1"/>
    </source>
</evidence>
<keyword evidence="4" id="KW-1185">Reference proteome</keyword>
<name>A0ABQ8EUA5_9FUNG</name>
<keyword evidence="1" id="KW-0378">Hydrolase</keyword>
<evidence type="ECO:0000256" key="1">
    <source>
        <dbReference type="ARBA" id="ARBA00022801"/>
    </source>
</evidence>
<dbReference type="Proteomes" id="UP001648503">
    <property type="component" value="Unassembled WGS sequence"/>
</dbReference>
<evidence type="ECO:0008006" key="5">
    <source>
        <dbReference type="Google" id="ProtNLM"/>
    </source>
</evidence>
<feature type="signal peptide" evidence="2">
    <location>
        <begin position="1"/>
        <end position="21"/>
    </location>
</feature>
<accession>A0ABQ8EUA5</accession>
<dbReference type="SUPFAM" id="SSF53649">
    <property type="entry name" value="Alkaline phosphatase-like"/>
    <property type="match status" value="1"/>
</dbReference>
<feature type="chain" id="PRO_5046617159" description="Phospholipase C" evidence="2">
    <location>
        <begin position="22"/>
        <end position="420"/>
    </location>
</feature>
<protein>
    <recommendedName>
        <fullName evidence="5">Phospholipase C</fullName>
    </recommendedName>
</protein>
<keyword evidence="2" id="KW-0732">Signal</keyword>
<dbReference type="InterPro" id="IPR007312">
    <property type="entry name" value="Phosphoesterase"/>
</dbReference>
<gene>
    <name evidence="3" type="ORF">BASA50_000312</name>
</gene>
<dbReference type="InterPro" id="IPR017850">
    <property type="entry name" value="Alkaline_phosphatase_core_sf"/>
</dbReference>
<comment type="caution">
    <text evidence="3">The sequence shown here is derived from an EMBL/GenBank/DDBJ whole genome shotgun (WGS) entry which is preliminary data.</text>
</comment>
<organism evidence="3 4">
    <name type="scientific">Batrachochytrium salamandrivorans</name>
    <dbReference type="NCBI Taxonomy" id="1357716"/>
    <lineage>
        <taxon>Eukaryota</taxon>
        <taxon>Fungi</taxon>
        <taxon>Fungi incertae sedis</taxon>
        <taxon>Chytridiomycota</taxon>
        <taxon>Chytridiomycota incertae sedis</taxon>
        <taxon>Chytridiomycetes</taxon>
        <taxon>Rhizophydiales</taxon>
        <taxon>Rhizophydiales incertae sedis</taxon>
        <taxon>Batrachochytrium</taxon>
    </lineage>
</organism>
<sequence>MQLSNTLVSLLAVAASSIVDARPSRQTADATNSRIKNVVVLIMENRSFDSVFGRLKWDGINTRVDGLTGNEYNDLDNGQRVMIQRGTNPAAGFDPNHEVHAVTEQIYGSGTVNAAGQVPDMSGFAQQAFVESQENMDSVKQVMQAFGPDTLPVTYALAKEFAVVDNWFASMPGPTYPNRHFAHCATGYGYTGNTDSLIGVGCKTVFGNLDAAGVSWGVYSDAPLATTLLYRDMRSIPHLKKTYKFGAFIKDAAAGKLPQYTFLDPNNNFNDDHPPNNLHNGQKFIKDTYEALRSSPQWENTLFLITYDENGGFYDHVTPPTNVPIPDSSEMWPAVGDFKFERLGPRVPALVISPYVPKGAVIHSNIPGRNYEHSSIPATLKKIFGLPSFLTKRDAWAIPFDSIASLSSPRKDCIVKLPAA</sequence>
<evidence type="ECO:0000256" key="2">
    <source>
        <dbReference type="SAM" id="SignalP"/>
    </source>
</evidence>
<proteinExistence type="predicted"/>
<dbReference type="PANTHER" id="PTHR31956:SF1">
    <property type="entry name" value="NON-SPECIFIC PHOSPHOLIPASE C1"/>
    <property type="match status" value="1"/>
</dbReference>
<reference evidence="3 4" key="1">
    <citation type="submission" date="2021-02" db="EMBL/GenBank/DDBJ databases">
        <title>Variation within the Batrachochytrium salamandrivorans European outbreak.</title>
        <authorList>
            <person name="Kelly M."/>
            <person name="Pasmans F."/>
            <person name="Shea T.P."/>
            <person name="Munoz J.F."/>
            <person name="Carranza S."/>
            <person name="Cuomo C.A."/>
            <person name="Martel A."/>
        </authorList>
    </citation>
    <scope>NUCLEOTIDE SEQUENCE [LARGE SCALE GENOMIC DNA]</scope>
    <source>
        <strain evidence="3 4">AMFP18/2</strain>
    </source>
</reference>